<evidence type="ECO:0000313" key="4">
    <source>
        <dbReference type="EMBL" id="CAB5057777.1"/>
    </source>
</evidence>
<dbReference type="EMBL" id="CAFBQU010000001">
    <property type="protein sequence ID" value="CAB5057777.1"/>
    <property type="molecule type" value="Genomic_DNA"/>
</dbReference>
<dbReference type="Gene3D" id="3.20.20.30">
    <property type="entry name" value="Luciferase-like domain"/>
    <property type="match status" value="1"/>
</dbReference>
<dbReference type="PANTHER" id="PTHR43244">
    <property type="match status" value="1"/>
</dbReference>
<accession>A0A6J7Q221</accession>
<dbReference type="PANTHER" id="PTHR43244:SF1">
    <property type="entry name" value="5,10-METHYLENETETRAHYDROMETHANOPTERIN REDUCTASE"/>
    <property type="match status" value="1"/>
</dbReference>
<protein>
    <submittedName>
        <fullName evidence="3">Unannotated protein</fullName>
    </submittedName>
</protein>
<dbReference type="InterPro" id="IPR036661">
    <property type="entry name" value="Luciferase-like_sf"/>
</dbReference>
<feature type="domain" description="Luciferase-like" evidence="2">
    <location>
        <begin position="7"/>
        <end position="264"/>
    </location>
</feature>
<reference evidence="3" key="1">
    <citation type="submission" date="2020-05" db="EMBL/GenBank/DDBJ databases">
        <authorList>
            <person name="Chiriac C."/>
            <person name="Salcher M."/>
            <person name="Ghai R."/>
            <person name="Kavagutti S V."/>
        </authorList>
    </citation>
    <scope>NUCLEOTIDE SEQUENCE</scope>
</reference>
<evidence type="ECO:0000256" key="1">
    <source>
        <dbReference type="ARBA" id="ARBA00023002"/>
    </source>
</evidence>
<dbReference type="CDD" id="cd01097">
    <property type="entry name" value="Tetrahydromethanopterin_reductase"/>
    <property type="match status" value="1"/>
</dbReference>
<keyword evidence="1" id="KW-0560">Oxidoreductase</keyword>
<name>A0A6J7Q221_9ZZZZ</name>
<dbReference type="EMBL" id="CAFBPN010000008">
    <property type="protein sequence ID" value="CAB5011780.1"/>
    <property type="molecule type" value="Genomic_DNA"/>
</dbReference>
<dbReference type="AlphaFoldDB" id="A0A6J7Q221"/>
<dbReference type="NCBIfam" id="TIGR03620">
    <property type="entry name" value="F420_MSMEG_4141"/>
    <property type="match status" value="1"/>
</dbReference>
<dbReference type="SUPFAM" id="SSF51679">
    <property type="entry name" value="Bacterial luciferase-like"/>
    <property type="match status" value="1"/>
</dbReference>
<dbReference type="Pfam" id="PF00296">
    <property type="entry name" value="Bac_luciferase"/>
    <property type="match status" value="1"/>
</dbReference>
<organism evidence="3">
    <name type="scientific">freshwater metagenome</name>
    <dbReference type="NCBI Taxonomy" id="449393"/>
    <lineage>
        <taxon>unclassified sequences</taxon>
        <taxon>metagenomes</taxon>
        <taxon>ecological metagenomes</taxon>
    </lineage>
</organism>
<dbReference type="InterPro" id="IPR011251">
    <property type="entry name" value="Luciferase-like_dom"/>
</dbReference>
<dbReference type="InterPro" id="IPR019922">
    <property type="entry name" value="Lucif-like_OxRdatse_MSMEG_4141"/>
</dbReference>
<evidence type="ECO:0000259" key="2">
    <source>
        <dbReference type="Pfam" id="PF00296"/>
    </source>
</evidence>
<dbReference type="GO" id="GO:0016705">
    <property type="term" value="F:oxidoreductase activity, acting on paired donors, with incorporation or reduction of molecular oxygen"/>
    <property type="evidence" value="ECO:0007669"/>
    <property type="project" value="InterPro"/>
</dbReference>
<proteinExistence type="predicted"/>
<sequence length="291" mass="31938">MTSPVGGLMLGADALSPREVMTHVLRLEELGYPSVWITDVYGREIYVLASHILAKTTRISVASGIAHIYGRDAIASIQAARTLSELSDGRFIQGLGVSHPIAAQMRGLEWENPIEKMTAYLIAMRGKTPLHTPKNPPASPIYIAAHGPKMMQVAAEHADGANTYMQPPEHTAASRATLGAHKVLNVVLPCCLTTDPERARTAGRRALHIYLPLPAYQRQWAKFGFTEDDWAGKGSDRLVDRFIPWGTRDQILSRMNEHIDAGANAITMTALNPDPANKEMPWDLVEAFGRN</sequence>
<gene>
    <name evidence="3" type="ORF">UFOPK4098_00336</name>
    <name evidence="4" type="ORF">UFOPK4347_00046</name>
</gene>
<dbReference type="InterPro" id="IPR050564">
    <property type="entry name" value="F420-G6PD/mer"/>
</dbReference>
<evidence type="ECO:0000313" key="3">
    <source>
        <dbReference type="EMBL" id="CAB5011780.1"/>
    </source>
</evidence>